<feature type="binding site" evidence="11">
    <location>
        <position position="210"/>
    </location>
    <ligand>
        <name>[4Fe-4S] cluster</name>
        <dbReference type="ChEBI" id="CHEBI:49883"/>
    </ligand>
</feature>
<evidence type="ECO:0000256" key="1">
    <source>
        <dbReference type="ARBA" id="ARBA00008343"/>
    </source>
</evidence>
<evidence type="ECO:0000259" key="12">
    <source>
        <dbReference type="SMART" id="SM00478"/>
    </source>
</evidence>
<dbReference type="InterPro" id="IPR003651">
    <property type="entry name" value="Endonuclease3_FeS-loop_motif"/>
</dbReference>
<name>A7HK31_FERNB</name>
<dbReference type="GO" id="GO:0140078">
    <property type="term" value="F:class I DNA-(apurinic or apyrimidinic site) endonuclease activity"/>
    <property type="evidence" value="ECO:0007669"/>
    <property type="project" value="UniProtKB-EC"/>
</dbReference>
<dbReference type="HAMAP" id="MF_00942">
    <property type="entry name" value="Nth"/>
    <property type="match status" value="1"/>
</dbReference>
<dbReference type="InterPro" id="IPR003265">
    <property type="entry name" value="HhH-GPD_domain"/>
</dbReference>
<dbReference type="GO" id="GO:0051539">
    <property type="term" value="F:4 iron, 4 sulfur cluster binding"/>
    <property type="evidence" value="ECO:0007669"/>
    <property type="project" value="UniProtKB-UniRule"/>
</dbReference>
<dbReference type="InterPro" id="IPR000445">
    <property type="entry name" value="HhH_motif"/>
</dbReference>
<dbReference type="PANTHER" id="PTHR43286:SF1">
    <property type="entry name" value="ENDONUCLEASE III-LIKE PROTEIN 1"/>
    <property type="match status" value="1"/>
</dbReference>
<dbReference type="SMART" id="SM00525">
    <property type="entry name" value="FES"/>
    <property type="match status" value="1"/>
</dbReference>
<dbReference type="eggNOG" id="COG0177">
    <property type="taxonomic scope" value="Bacteria"/>
</dbReference>
<feature type="domain" description="HhH-GPD" evidence="12">
    <location>
        <begin position="45"/>
        <end position="192"/>
    </location>
</feature>
<keyword evidence="13" id="KW-0540">Nuclease</keyword>
<dbReference type="InterPro" id="IPR004035">
    <property type="entry name" value="Endouclease-III_FeS-bd_BS"/>
</dbReference>
<gene>
    <name evidence="11" type="primary">nth</name>
    <name evidence="13" type="ordered locus">Fnod_0399</name>
</gene>
<dbReference type="PROSITE" id="PS01155">
    <property type="entry name" value="ENDONUCLEASE_III_2"/>
    <property type="match status" value="1"/>
</dbReference>
<keyword evidence="7 11" id="KW-0411">Iron-sulfur</keyword>
<feature type="binding site" evidence="11">
    <location>
        <position position="204"/>
    </location>
    <ligand>
        <name>[4Fe-4S] cluster</name>
        <dbReference type="ChEBI" id="CHEBI:49883"/>
    </ligand>
</feature>
<dbReference type="GO" id="GO:0006289">
    <property type="term" value="P:nucleotide-excision repair"/>
    <property type="evidence" value="ECO:0007669"/>
    <property type="project" value="TreeGrafter"/>
</dbReference>
<reference evidence="13 14" key="1">
    <citation type="submission" date="2007-07" db="EMBL/GenBank/DDBJ databases">
        <title>Complete sequence of Fervidobacterium nodosum Rt17-B1.</title>
        <authorList>
            <consortium name="US DOE Joint Genome Institute"/>
            <person name="Copeland A."/>
            <person name="Lucas S."/>
            <person name="Lapidus A."/>
            <person name="Barry K."/>
            <person name="Glavina del Rio T."/>
            <person name="Dalin E."/>
            <person name="Tice H."/>
            <person name="Pitluck S."/>
            <person name="Saunders E."/>
            <person name="Brettin T."/>
            <person name="Bruce D."/>
            <person name="Detter J.C."/>
            <person name="Han C."/>
            <person name="Schmutz J."/>
            <person name="Larimer F."/>
            <person name="Land M."/>
            <person name="Hauser L."/>
            <person name="Kyrpides N."/>
            <person name="Mikhailova N."/>
            <person name="Nelson K."/>
            <person name="Gogarten J.P."/>
            <person name="Noll K."/>
            <person name="Richardson P."/>
        </authorList>
    </citation>
    <scope>NUCLEOTIDE SEQUENCE [LARGE SCALE GENOMIC DNA]</scope>
    <source>
        <strain evidence="14">ATCC 35602 / DSM 5306 / Rt17-B1</strain>
    </source>
</reference>
<keyword evidence="13" id="KW-0255">Endonuclease</keyword>
<evidence type="ECO:0000256" key="7">
    <source>
        <dbReference type="ARBA" id="ARBA00023014"/>
    </source>
</evidence>
<accession>A7HK31</accession>
<reference evidence="13 14" key="2">
    <citation type="journal article" date="2009" name="Proc. Natl. Acad. Sci. U.S.A.">
        <title>On the chimeric nature, thermophilic origin, and phylogenetic placement of the Thermotogales.</title>
        <authorList>
            <person name="Zhaxybayeva O."/>
            <person name="Swithers K.S."/>
            <person name="Lapierre P."/>
            <person name="Fournier G.P."/>
            <person name="Bickhart D.M."/>
            <person name="DeBoy R.T."/>
            <person name="Nelson K.E."/>
            <person name="Nesbo C.L."/>
            <person name="Doolittle W.F."/>
            <person name="Gogarten J.P."/>
            <person name="Noll K.M."/>
        </authorList>
    </citation>
    <scope>NUCLEOTIDE SEQUENCE [LARGE SCALE GENOMIC DNA]</scope>
    <source>
        <strain evidence="14">ATCC 35602 / DSM 5306 / Rt17-B1</strain>
    </source>
</reference>
<comment type="similarity">
    <text evidence="1 11">Belongs to the Nth/MutY family.</text>
</comment>
<dbReference type="InterPro" id="IPR023170">
    <property type="entry name" value="HhH_base_excis_C"/>
</dbReference>
<keyword evidence="5 11" id="KW-0378">Hydrolase</keyword>
<dbReference type="Pfam" id="PF00730">
    <property type="entry name" value="HhH-GPD"/>
    <property type="match status" value="1"/>
</dbReference>
<dbReference type="FunFam" id="1.10.340.30:FF:000001">
    <property type="entry name" value="Endonuclease III"/>
    <property type="match status" value="1"/>
</dbReference>
<keyword evidence="14" id="KW-1185">Reference proteome</keyword>
<evidence type="ECO:0000256" key="4">
    <source>
        <dbReference type="ARBA" id="ARBA00022763"/>
    </source>
</evidence>
<evidence type="ECO:0000256" key="2">
    <source>
        <dbReference type="ARBA" id="ARBA00022485"/>
    </source>
</evidence>
<comment type="catalytic activity">
    <reaction evidence="11">
        <text>2'-deoxyribonucleotide-(2'-deoxyribose 5'-phosphate)-2'-deoxyribonucleotide-DNA = a 3'-end 2'-deoxyribonucleotide-(2,3-dehydro-2,3-deoxyribose 5'-phosphate)-DNA + a 5'-end 5'-phospho-2'-deoxyribonucleoside-DNA + H(+)</text>
        <dbReference type="Rhea" id="RHEA:66592"/>
        <dbReference type="Rhea" id="RHEA-COMP:13180"/>
        <dbReference type="Rhea" id="RHEA-COMP:16897"/>
        <dbReference type="Rhea" id="RHEA-COMP:17067"/>
        <dbReference type="ChEBI" id="CHEBI:15378"/>
        <dbReference type="ChEBI" id="CHEBI:136412"/>
        <dbReference type="ChEBI" id="CHEBI:157695"/>
        <dbReference type="ChEBI" id="CHEBI:167181"/>
        <dbReference type="EC" id="4.2.99.18"/>
    </reaction>
</comment>
<dbReference type="GO" id="GO:0003677">
    <property type="term" value="F:DNA binding"/>
    <property type="evidence" value="ECO:0007669"/>
    <property type="project" value="UniProtKB-UniRule"/>
</dbReference>
<evidence type="ECO:0000256" key="5">
    <source>
        <dbReference type="ARBA" id="ARBA00022801"/>
    </source>
</evidence>
<dbReference type="EMBL" id="CP000771">
    <property type="protein sequence ID" value="ABS60264.1"/>
    <property type="molecule type" value="Genomic_DNA"/>
</dbReference>
<keyword evidence="9 11" id="KW-0456">Lyase</keyword>
<dbReference type="KEGG" id="fno:Fnod_0399"/>
<dbReference type="InterPro" id="IPR011257">
    <property type="entry name" value="DNA_glycosylase"/>
</dbReference>
<dbReference type="STRING" id="381764.Fnod_0399"/>
<keyword evidence="4 11" id="KW-0227">DNA damage</keyword>
<dbReference type="AlphaFoldDB" id="A7HK31"/>
<dbReference type="NCBIfam" id="TIGR01083">
    <property type="entry name" value="nth"/>
    <property type="match status" value="1"/>
</dbReference>
<evidence type="ECO:0000313" key="13">
    <source>
        <dbReference type="EMBL" id="ABS60264.1"/>
    </source>
</evidence>
<dbReference type="SMART" id="SM00478">
    <property type="entry name" value="ENDO3c"/>
    <property type="match status" value="1"/>
</dbReference>
<evidence type="ECO:0000256" key="3">
    <source>
        <dbReference type="ARBA" id="ARBA00022723"/>
    </source>
</evidence>
<keyword evidence="8 11" id="KW-0234">DNA repair</keyword>
<dbReference type="GO" id="GO:0006285">
    <property type="term" value="P:base-excision repair, AP site formation"/>
    <property type="evidence" value="ECO:0007669"/>
    <property type="project" value="TreeGrafter"/>
</dbReference>
<keyword evidence="2 11" id="KW-0004">4Fe-4S</keyword>
<comment type="function">
    <text evidence="11">DNA repair enzyme that has both DNA N-glycosylase activity and AP-lyase activity. The DNA N-glycosylase activity releases various damaged pyrimidines from DNA by cleaving the N-glycosidic bond, leaving an AP (apurinic/apyrimidinic) site. The AP-lyase activity cleaves the phosphodiester bond 3' to the AP site by a beta-elimination, leaving a 3'-terminal unsaturated sugar and a product with a terminal 5'-phosphate.</text>
</comment>
<evidence type="ECO:0000256" key="8">
    <source>
        <dbReference type="ARBA" id="ARBA00023204"/>
    </source>
</evidence>
<dbReference type="Gene3D" id="1.10.340.30">
    <property type="entry name" value="Hypothetical protein, domain 2"/>
    <property type="match status" value="1"/>
</dbReference>
<sequence length="221" mass="25381">MKINNKNTKKIDCKDIDTLAKIIIERFPRDHCEKDAYKVLITTILSQRSRDENTEVASKQLFEKYPNVESIANAKPEELYELIKPAGLYREKAERIIIVSKILLEKYDGVVPNKLEELLELPGVGRKTANIVLHVSFDQAALAVDTHVHRISNRLGWVKTKTPEQTEEELKKIMSPQLWGPINGSMVEFGKNICKPISPRCEQCFLTECCDFFKNKYNSKT</sequence>
<dbReference type="Proteomes" id="UP000002415">
    <property type="component" value="Chromosome"/>
</dbReference>
<protein>
    <recommendedName>
        <fullName evidence="11">Endonuclease III</fullName>
        <ecNumber evidence="11">4.2.99.18</ecNumber>
    </recommendedName>
    <alternativeName>
        <fullName evidence="11">DNA-(apurinic or apyrimidinic site) lyase</fullName>
    </alternativeName>
</protein>
<keyword evidence="11" id="KW-0238">DNA-binding</keyword>
<feature type="binding site" evidence="11">
    <location>
        <position position="201"/>
    </location>
    <ligand>
        <name>[4Fe-4S] cluster</name>
        <dbReference type="ChEBI" id="CHEBI:49883"/>
    </ligand>
</feature>
<dbReference type="OrthoDB" id="9800977at2"/>
<dbReference type="RefSeq" id="WP_011993584.1">
    <property type="nucleotide sequence ID" value="NC_009718.1"/>
</dbReference>
<evidence type="ECO:0000256" key="10">
    <source>
        <dbReference type="ARBA" id="ARBA00023295"/>
    </source>
</evidence>
<keyword evidence="6 11" id="KW-0408">Iron</keyword>
<dbReference type="HOGENOM" id="CLU_012862_3_3_0"/>
<evidence type="ECO:0000256" key="11">
    <source>
        <dbReference type="HAMAP-Rule" id="MF_00942"/>
    </source>
</evidence>
<dbReference type="GO" id="GO:0046872">
    <property type="term" value="F:metal ion binding"/>
    <property type="evidence" value="ECO:0007669"/>
    <property type="project" value="UniProtKB-KW"/>
</dbReference>
<proteinExistence type="inferred from homology"/>
<evidence type="ECO:0000313" key="14">
    <source>
        <dbReference type="Proteomes" id="UP000002415"/>
    </source>
</evidence>
<dbReference type="PIRSF" id="PIRSF001435">
    <property type="entry name" value="Nth"/>
    <property type="match status" value="1"/>
</dbReference>
<comment type="cofactor">
    <cofactor evidence="11">
        <name>[4Fe-4S] cluster</name>
        <dbReference type="ChEBI" id="CHEBI:49883"/>
    </cofactor>
    <text evidence="11">Binds 1 [4Fe-4S] cluster.</text>
</comment>
<dbReference type="SUPFAM" id="SSF48150">
    <property type="entry name" value="DNA-glycosylase"/>
    <property type="match status" value="1"/>
</dbReference>
<organism evidence="13 14">
    <name type="scientific">Fervidobacterium nodosum (strain ATCC 35602 / DSM 5306 / Rt17-B1)</name>
    <dbReference type="NCBI Taxonomy" id="381764"/>
    <lineage>
        <taxon>Bacteria</taxon>
        <taxon>Thermotogati</taxon>
        <taxon>Thermotogota</taxon>
        <taxon>Thermotogae</taxon>
        <taxon>Thermotogales</taxon>
        <taxon>Fervidobacteriaceae</taxon>
        <taxon>Fervidobacterium</taxon>
    </lineage>
</organism>
<dbReference type="EC" id="4.2.99.18" evidence="11"/>
<dbReference type="PROSITE" id="PS00764">
    <property type="entry name" value="ENDONUCLEASE_III_1"/>
    <property type="match status" value="1"/>
</dbReference>
<keyword evidence="10 11" id="KW-0326">Glycosidase</keyword>
<dbReference type="GO" id="GO:0000703">
    <property type="term" value="F:oxidized pyrimidine nucleobase lesion DNA N-glycosylase activity"/>
    <property type="evidence" value="ECO:0007669"/>
    <property type="project" value="TreeGrafter"/>
</dbReference>
<dbReference type="Pfam" id="PF00633">
    <property type="entry name" value="HHH"/>
    <property type="match status" value="1"/>
</dbReference>
<dbReference type="Gene3D" id="1.10.1670.10">
    <property type="entry name" value="Helix-hairpin-Helix base-excision DNA repair enzymes (C-terminal)"/>
    <property type="match status" value="1"/>
</dbReference>
<evidence type="ECO:0000256" key="9">
    <source>
        <dbReference type="ARBA" id="ARBA00023239"/>
    </source>
</evidence>
<keyword evidence="3 11" id="KW-0479">Metal-binding</keyword>
<evidence type="ECO:0000256" key="6">
    <source>
        <dbReference type="ARBA" id="ARBA00023004"/>
    </source>
</evidence>
<dbReference type="CDD" id="cd00056">
    <property type="entry name" value="ENDO3c"/>
    <property type="match status" value="1"/>
</dbReference>
<dbReference type="PANTHER" id="PTHR43286">
    <property type="entry name" value="ENDONUCLEASE III-LIKE PROTEIN 1"/>
    <property type="match status" value="1"/>
</dbReference>
<dbReference type="InterPro" id="IPR005759">
    <property type="entry name" value="Nth"/>
</dbReference>
<dbReference type="InterPro" id="IPR004036">
    <property type="entry name" value="Endonuclease-III-like_CS2"/>
</dbReference>
<feature type="binding site" evidence="11">
    <location>
        <position position="194"/>
    </location>
    <ligand>
        <name>[4Fe-4S] cluster</name>
        <dbReference type="ChEBI" id="CHEBI:49883"/>
    </ligand>
</feature>